<feature type="region of interest" description="Disordered" evidence="1">
    <location>
        <begin position="1"/>
        <end position="89"/>
    </location>
</feature>
<feature type="compositionally biased region" description="Basic residues" evidence="1">
    <location>
        <begin position="1"/>
        <end position="12"/>
    </location>
</feature>
<dbReference type="Proteomes" id="UP000044602">
    <property type="component" value="Unassembled WGS sequence"/>
</dbReference>
<evidence type="ECO:0000256" key="1">
    <source>
        <dbReference type="SAM" id="MobiDB-lite"/>
    </source>
</evidence>
<reference evidence="2 3" key="1">
    <citation type="submission" date="2015-05" db="EMBL/GenBank/DDBJ databases">
        <authorList>
            <person name="Wang D.B."/>
            <person name="Wang M."/>
        </authorList>
    </citation>
    <scope>NUCLEOTIDE SEQUENCE [LARGE SCALE GENOMIC DNA]</scope>
    <source>
        <strain evidence="2">VL1</strain>
    </source>
</reference>
<keyword evidence="3" id="KW-1185">Reference proteome</keyword>
<dbReference type="EMBL" id="CVQH01021319">
    <property type="protein sequence ID" value="CRK30053.1"/>
    <property type="molecule type" value="Genomic_DNA"/>
</dbReference>
<protein>
    <submittedName>
        <fullName evidence="2">Uncharacterized protein</fullName>
    </submittedName>
</protein>
<dbReference type="AlphaFoldDB" id="A0A0G4M6X9"/>
<accession>A0A0G4M6X9</accession>
<sequence length="89" mass="9904">HHLQRHPRHPAGARHDRRDGRQEGPALSQPPHGARGPPVRLGHGRRPADGGGRARLRLQGHHDDAPQARRPRAPHRLLRRPLDAALLHG</sequence>
<feature type="compositionally biased region" description="Basic residues" evidence="1">
    <location>
        <begin position="69"/>
        <end position="79"/>
    </location>
</feature>
<organism evidence="2 3">
    <name type="scientific">Verticillium longisporum</name>
    <name type="common">Verticillium dahliae var. longisporum</name>
    <dbReference type="NCBI Taxonomy" id="100787"/>
    <lineage>
        <taxon>Eukaryota</taxon>
        <taxon>Fungi</taxon>
        <taxon>Dikarya</taxon>
        <taxon>Ascomycota</taxon>
        <taxon>Pezizomycotina</taxon>
        <taxon>Sordariomycetes</taxon>
        <taxon>Hypocreomycetidae</taxon>
        <taxon>Glomerellales</taxon>
        <taxon>Plectosphaerellaceae</taxon>
        <taxon>Verticillium</taxon>
    </lineage>
</organism>
<gene>
    <name evidence="2" type="ORF">BN1708_018406</name>
</gene>
<name>A0A0G4M6X9_VERLO</name>
<feature type="non-terminal residue" evidence="2">
    <location>
        <position position="1"/>
    </location>
</feature>
<evidence type="ECO:0000313" key="2">
    <source>
        <dbReference type="EMBL" id="CRK30053.1"/>
    </source>
</evidence>
<proteinExistence type="predicted"/>
<feature type="compositionally biased region" description="Basic and acidic residues" evidence="1">
    <location>
        <begin position="13"/>
        <end position="22"/>
    </location>
</feature>
<evidence type="ECO:0000313" key="3">
    <source>
        <dbReference type="Proteomes" id="UP000044602"/>
    </source>
</evidence>